<feature type="domain" description="HTH cro/C1-type" evidence="1">
    <location>
        <begin position="18"/>
        <end position="71"/>
    </location>
</feature>
<evidence type="ECO:0000259" key="1">
    <source>
        <dbReference type="PROSITE" id="PS50943"/>
    </source>
</evidence>
<dbReference type="GO" id="GO:0003677">
    <property type="term" value="F:DNA binding"/>
    <property type="evidence" value="ECO:0007669"/>
    <property type="project" value="InterPro"/>
</dbReference>
<name>A0A895XP35_9ACTN</name>
<evidence type="ECO:0000313" key="3">
    <source>
        <dbReference type="Proteomes" id="UP000662939"/>
    </source>
</evidence>
<dbReference type="RefSeq" id="WP_213170834.1">
    <property type="nucleotide sequence ID" value="NZ_CP070496.1"/>
</dbReference>
<dbReference type="CDD" id="cd00093">
    <property type="entry name" value="HTH_XRE"/>
    <property type="match status" value="1"/>
</dbReference>
<reference evidence="2" key="1">
    <citation type="submission" date="2021-02" db="EMBL/GenBank/DDBJ databases">
        <title>Natronoglycomyces albus gen. nov., sp. nov, a haloalkaliphilic actinobacterium from a soda solonchak soil.</title>
        <authorList>
            <person name="Sorokin D.Y."/>
            <person name="Khijniak T.V."/>
            <person name="Zakharycheva A.P."/>
            <person name="Boueva O.V."/>
            <person name="Ariskina E.V."/>
            <person name="Hahnke R.L."/>
            <person name="Bunk B."/>
            <person name="Sproer C."/>
            <person name="Schumann P."/>
            <person name="Evtushenko L.I."/>
            <person name="Kublanov I.V."/>
        </authorList>
    </citation>
    <scope>NUCLEOTIDE SEQUENCE</scope>
    <source>
        <strain evidence="2">DSM 106290</strain>
    </source>
</reference>
<sequence length="276" mass="31086">MSALPRPSLARRALGAKLRKLRIDRGETCAQVAEAIGYKYKAIERIEKGQQGTKFLQLDGLCAHFAVTDEVRAQLHSLRIRGNERGWWEGYLISGGQEVSVPSLQVFLEAEQDTVHLRSLEIELIPGLLQTPAYVRALQEAELPAPEEVRKLVRDLRRLRRETYFARSEAPKTEFILGSKAIELLDDLDPPERDEQIASLKSAQARPNVDIYVISRKHAAMAGGFCLFTLPDGLPPIVSIDALDGCRYVEGAEAVYRYEWAFENVKDRAVPLLEYL</sequence>
<evidence type="ECO:0000313" key="2">
    <source>
        <dbReference type="EMBL" id="QSB04835.1"/>
    </source>
</evidence>
<protein>
    <submittedName>
        <fullName evidence="2">Helix-turn-helix domain-containing protein</fullName>
    </submittedName>
</protein>
<dbReference type="EMBL" id="CP070496">
    <property type="protein sequence ID" value="QSB04835.1"/>
    <property type="molecule type" value="Genomic_DNA"/>
</dbReference>
<dbReference type="Gene3D" id="1.10.260.40">
    <property type="entry name" value="lambda repressor-like DNA-binding domains"/>
    <property type="match status" value="1"/>
</dbReference>
<dbReference type="InterPro" id="IPR001387">
    <property type="entry name" value="Cro/C1-type_HTH"/>
</dbReference>
<proteinExistence type="predicted"/>
<accession>A0A895XP35</accession>
<dbReference type="KEGG" id="nav:JQS30_13845"/>
<dbReference type="InterPro" id="IPR010982">
    <property type="entry name" value="Lambda_DNA-bd_dom_sf"/>
</dbReference>
<gene>
    <name evidence="2" type="ORF">JQS30_13845</name>
</gene>
<dbReference type="Pfam" id="PF13560">
    <property type="entry name" value="HTH_31"/>
    <property type="match status" value="1"/>
</dbReference>
<dbReference type="Pfam" id="PF19054">
    <property type="entry name" value="DUF5753"/>
    <property type="match status" value="1"/>
</dbReference>
<organism evidence="2 3">
    <name type="scientific">Natronoglycomyces albus</name>
    <dbReference type="NCBI Taxonomy" id="2811108"/>
    <lineage>
        <taxon>Bacteria</taxon>
        <taxon>Bacillati</taxon>
        <taxon>Actinomycetota</taxon>
        <taxon>Actinomycetes</taxon>
        <taxon>Glycomycetales</taxon>
        <taxon>Glycomycetaceae</taxon>
        <taxon>Natronoglycomyces</taxon>
    </lineage>
</organism>
<dbReference type="Proteomes" id="UP000662939">
    <property type="component" value="Chromosome"/>
</dbReference>
<dbReference type="AlphaFoldDB" id="A0A895XP35"/>
<keyword evidence="3" id="KW-1185">Reference proteome</keyword>
<dbReference type="PROSITE" id="PS50943">
    <property type="entry name" value="HTH_CROC1"/>
    <property type="match status" value="1"/>
</dbReference>
<dbReference type="InterPro" id="IPR043917">
    <property type="entry name" value="DUF5753"/>
</dbReference>
<dbReference type="SUPFAM" id="SSF47413">
    <property type="entry name" value="lambda repressor-like DNA-binding domains"/>
    <property type="match status" value="1"/>
</dbReference>